<sequence length="339" mass="38028">MLHIALLVTPNAIASDVMSVIDFFDMANSYWRFQHPEQPEPFSTAVYSASGAPVRCSNGISFSTLPLTALDRPSALVVVPAYADTPVRLDDYLREGQALLPVLRECAKGSTLLVSHCVGSFILAEAGLLDGFRATTTWWLKQVFSDRYPKVELTMESLVLNSNNRITGGATTASINVCMVILETLMGHGFAASLSKLLLLDRQRLSQQTFIDPRLVVSHKDSLVRKVQDWMQNHYAEEVSLKRLSEEFAVTSRTLIRRFKAATGETPMAYLQQLRIEHAKELLAATDMPVDWVVERVGYKDAASFRRLFQNQTQLSPSRYRQRFDQRGNGTVVHEQSIT</sequence>
<dbReference type="InterPro" id="IPR018060">
    <property type="entry name" value="HTH_AraC"/>
</dbReference>
<organism evidence="5 6">
    <name type="scientific">Saliniradius amylolyticus</name>
    <dbReference type="NCBI Taxonomy" id="2183582"/>
    <lineage>
        <taxon>Bacteria</taxon>
        <taxon>Pseudomonadati</taxon>
        <taxon>Pseudomonadota</taxon>
        <taxon>Gammaproteobacteria</taxon>
        <taxon>Alteromonadales</taxon>
        <taxon>Alteromonadaceae</taxon>
        <taxon>Saliniradius</taxon>
    </lineage>
</organism>
<evidence type="ECO:0000313" key="6">
    <source>
        <dbReference type="Proteomes" id="UP000245728"/>
    </source>
</evidence>
<dbReference type="OrthoDB" id="9803764at2"/>
<keyword evidence="6" id="KW-1185">Reference proteome</keyword>
<evidence type="ECO:0000259" key="4">
    <source>
        <dbReference type="PROSITE" id="PS01124"/>
    </source>
</evidence>
<dbReference type="Gene3D" id="3.40.50.880">
    <property type="match status" value="1"/>
</dbReference>
<proteinExistence type="predicted"/>
<gene>
    <name evidence="5" type="ORF">HMF8227_02952</name>
</gene>
<dbReference type="SUPFAM" id="SSF46689">
    <property type="entry name" value="Homeodomain-like"/>
    <property type="match status" value="2"/>
</dbReference>
<dbReference type="GO" id="GO:0043565">
    <property type="term" value="F:sequence-specific DNA binding"/>
    <property type="evidence" value="ECO:0007669"/>
    <property type="project" value="InterPro"/>
</dbReference>
<dbReference type="EMBL" id="CP029347">
    <property type="protein sequence ID" value="AWL13400.1"/>
    <property type="molecule type" value="Genomic_DNA"/>
</dbReference>
<keyword evidence="1" id="KW-0805">Transcription regulation</keyword>
<dbReference type="Gene3D" id="1.10.10.60">
    <property type="entry name" value="Homeodomain-like"/>
    <property type="match status" value="2"/>
</dbReference>
<accession>A0A2S2E860</accession>
<dbReference type="RefSeq" id="WP_109340901.1">
    <property type="nucleotide sequence ID" value="NZ_CP029347.1"/>
</dbReference>
<dbReference type="Proteomes" id="UP000245728">
    <property type="component" value="Chromosome"/>
</dbReference>
<name>A0A2S2E860_9ALTE</name>
<dbReference type="SMART" id="SM00342">
    <property type="entry name" value="HTH_ARAC"/>
    <property type="match status" value="1"/>
</dbReference>
<dbReference type="AlphaFoldDB" id="A0A2S2E860"/>
<evidence type="ECO:0000256" key="3">
    <source>
        <dbReference type="ARBA" id="ARBA00023163"/>
    </source>
</evidence>
<keyword evidence="3" id="KW-0804">Transcription</keyword>
<reference evidence="5 6" key="1">
    <citation type="submission" date="2018-05" db="EMBL/GenBank/DDBJ databases">
        <title>Salinimonas sp. HMF8227 Genome sequencing and assembly.</title>
        <authorList>
            <person name="Kang H."/>
            <person name="Kang J."/>
            <person name="Cha I."/>
            <person name="Kim H."/>
            <person name="Joh K."/>
        </authorList>
    </citation>
    <scope>NUCLEOTIDE SEQUENCE [LARGE SCALE GENOMIC DNA]</scope>
    <source>
        <strain evidence="5 6">HMF8227</strain>
    </source>
</reference>
<dbReference type="SUPFAM" id="SSF52317">
    <property type="entry name" value="Class I glutamine amidotransferase-like"/>
    <property type="match status" value="1"/>
</dbReference>
<dbReference type="PROSITE" id="PS01124">
    <property type="entry name" value="HTH_ARAC_FAMILY_2"/>
    <property type="match status" value="1"/>
</dbReference>
<dbReference type="InterPro" id="IPR029062">
    <property type="entry name" value="Class_I_gatase-like"/>
</dbReference>
<protein>
    <submittedName>
        <fullName evidence="5">HTH-type transcriptional regulator CdhR</fullName>
    </submittedName>
</protein>
<dbReference type="GO" id="GO:0003700">
    <property type="term" value="F:DNA-binding transcription factor activity"/>
    <property type="evidence" value="ECO:0007669"/>
    <property type="project" value="InterPro"/>
</dbReference>
<evidence type="ECO:0000256" key="1">
    <source>
        <dbReference type="ARBA" id="ARBA00023015"/>
    </source>
</evidence>
<dbReference type="InterPro" id="IPR009057">
    <property type="entry name" value="Homeodomain-like_sf"/>
</dbReference>
<feature type="domain" description="HTH araC/xylS-type" evidence="4">
    <location>
        <begin position="225"/>
        <end position="323"/>
    </location>
</feature>
<keyword evidence="2" id="KW-0238">DNA-binding</keyword>
<dbReference type="KEGG" id="salh:HMF8227_02952"/>
<evidence type="ECO:0000313" key="5">
    <source>
        <dbReference type="EMBL" id="AWL13400.1"/>
    </source>
</evidence>
<dbReference type="PANTHER" id="PTHR43280:SF2">
    <property type="entry name" value="HTH-TYPE TRANSCRIPTIONAL REGULATOR EXSA"/>
    <property type="match status" value="1"/>
</dbReference>
<evidence type="ECO:0000256" key="2">
    <source>
        <dbReference type="ARBA" id="ARBA00023125"/>
    </source>
</evidence>
<dbReference type="PANTHER" id="PTHR43280">
    <property type="entry name" value="ARAC-FAMILY TRANSCRIPTIONAL REGULATOR"/>
    <property type="match status" value="1"/>
</dbReference>
<dbReference type="Pfam" id="PF12833">
    <property type="entry name" value="HTH_18"/>
    <property type="match status" value="1"/>
</dbReference>